<organism evidence="2 3">
    <name type="scientific">Linnemannia elongata AG-77</name>
    <dbReference type="NCBI Taxonomy" id="1314771"/>
    <lineage>
        <taxon>Eukaryota</taxon>
        <taxon>Fungi</taxon>
        <taxon>Fungi incertae sedis</taxon>
        <taxon>Mucoromycota</taxon>
        <taxon>Mortierellomycotina</taxon>
        <taxon>Mortierellomycetes</taxon>
        <taxon>Mortierellales</taxon>
        <taxon>Mortierellaceae</taxon>
        <taxon>Linnemannia</taxon>
    </lineage>
</organism>
<proteinExistence type="predicted"/>
<feature type="region of interest" description="Disordered" evidence="1">
    <location>
        <begin position="1"/>
        <end position="144"/>
    </location>
</feature>
<evidence type="ECO:0000256" key="1">
    <source>
        <dbReference type="SAM" id="MobiDB-lite"/>
    </source>
</evidence>
<sequence>MGIFDDDDSDVGSETSYYSDASVESFGEPEPGSSSWLRVSKTSTSFKGKNVAHFDISDDEEELRLGSPTNRKTLPRPLPQQGLRDGAFSLRKRPPSTRPSVDHHIEHSTSFSTANADSPTAPTPYYATKDGYTTPARSQSNMASSMLPPQISQSPIVNHVRANLPTLLNGSPTRLTRSTSFSNCATQGPTTTVAPVQLQPFSEYAYAPQTAIGPSHFQGSPIPRYPNQTTPGPSQYNQAAFSPHLYNQSTPASYHYNQATPSPHYYNQATSGHHNHCTPQGSHFVNTAAPYYSVTQHSSSLSSTPSTSQAASSSTTSASSFEVESNMTQEVYDAVGRYLEKDSDPKRIAAKKLLQEEDKTCCPEWRQLYSSIPLGKLPSVEDCNNLAPPKLKVLALVPIRELLHRPESDTPTMQPSPKPTGKSKKPAPPKFPTLRATSSTLFCYRKIDEEFHCLLPRIINGVEMACGHHPMHHMGTPFVEITSSPSTPAFSTPSSTSRHSRRSQSL</sequence>
<feature type="compositionally biased region" description="Low complexity" evidence="1">
    <location>
        <begin position="298"/>
        <end position="320"/>
    </location>
</feature>
<feature type="compositionally biased region" description="Acidic residues" evidence="1">
    <location>
        <begin position="1"/>
        <end position="11"/>
    </location>
</feature>
<feature type="compositionally biased region" description="Polar residues" evidence="1">
    <location>
        <begin position="108"/>
        <end position="120"/>
    </location>
</feature>
<dbReference type="Proteomes" id="UP000078512">
    <property type="component" value="Unassembled WGS sequence"/>
</dbReference>
<keyword evidence="3" id="KW-1185">Reference proteome</keyword>
<reference evidence="2 3" key="1">
    <citation type="submission" date="2016-05" db="EMBL/GenBank/DDBJ databases">
        <title>Genome sequencing reveals origins of a unique bacterial endosymbiosis in the earliest lineages of terrestrial Fungi.</title>
        <authorList>
            <consortium name="DOE Joint Genome Institute"/>
            <person name="Uehling J."/>
            <person name="Gryganskyi A."/>
            <person name="Hameed K."/>
            <person name="Tschaplinski T."/>
            <person name="Misztal P."/>
            <person name="Wu S."/>
            <person name="Desiro A."/>
            <person name="Vande Pol N."/>
            <person name="Du Z.-Y."/>
            <person name="Zienkiewicz A."/>
            <person name="Zienkiewicz K."/>
            <person name="Morin E."/>
            <person name="Tisserant E."/>
            <person name="Splivallo R."/>
            <person name="Hainaut M."/>
            <person name="Henrissat B."/>
            <person name="Ohm R."/>
            <person name="Kuo A."/>
            <person name="Yan J."/>
            <person name="Lipzen A."/>
            <person name="Nolan M."/>
            <person name="Labutti K."/>
            <person name="Barry K."/>
            <person name="Goldstein A."/>
            <person name="Labbe J."/>
            <person name="Schadt C."/>
            <person name="Tuskan G."/>
            <person name="Grigoriev I."/>
            <person name="Martin F."/>
            <person name="Vilgalys R."/>
            <person name="Bonito G."/>
        </authorList>
    </citation>
    <scope>NUCLEOTIDE SEQUENCE [LARGE SCALE GENOMIC DNA]</scope>
    <source>
        <strain evidence="2 3">AG-77</strain>
    </source>
</reference>
<accession>A0A197JQ31</accession>
<evidence type="ECO:0000313" key="2">
    <source>
        <dbReference type="EMBL" id="OAQ27377.1"/>
    </source>
</evidence>
<feature type="region of interest" description="Disordered" evidence="1">
    <location>
        <begin position="251"/>
        <end position="280"/>
    </location>
</feature>
<feature type="region of interest" description="Disordered" evidence="1">
    <location>
        <begin position="215"/>
        <end position="239"/>
    </location>
</feature>
<feature type="compositionally biased region" description="Polar residues" evidence="1">
    <location>
        <begin position="226"/>
        <end position="239"/>
    </location>
</feature>
<feature type="region of interest" description="Disordered" evidence="1">
    <location>
        <begin position="404"/>
        <end position="431"/>
    </location>
</feature>
<feature type="region of interest" description="Disordered" evidence="1">
    <location>
        <begin position="482"/>
        <end position="506"/>
    </location>
</feature>
<feature type="region of interest" description="Disordered" evidence="1">
    <location>
        <begin position="297"/>
        <end position="324"/>
    </location>
</feature>
<name>A0A197JQ31_9FUNG</name>
<feature type="compositionally biased region" description="Low complexity" evidence="1">
    <location>
        <begin position="482"/>
        <end position="497"/>
    </location>
</feature>
<evidence type="ECO:0000313" key="3">
    <source>
        <dbReference type="Proteomes" id="UP000078512"/>
    </source>
</evidence>
<feature type="compositionally biased region" description="Polar residues" evidence="1">
    <location>
        <begin position="36"/>
        <end position="47"/>
    </location>
</feature>
<feature type="compositionally biased region" description="Low complexity" evidence="1">
    <location>
        <begin position="22"/>
        <end position="35"/>
    </location>
</feature>
<dbReference type="OrthoDB" id="2419409at2759"/>
<protein>
    <submittedName>
        <fullName evidence="2">Uncharacterized protein</fullName>
    </submittedName>
</protein>
<dbReference type="EMBL" id="KV442057">
    <property type="protein sequence ID" value="OAQ27377.1"/>
    <property type="molecule type" value="Genomic_DNA"/>
</dbReference>
<dbReference type="AlphaFoldDB" id="A0A197JQ31"/>
<feature type="compositionally biased region" description="Polar residues" evidence="1">
    <location>
        <begin position="135"/>
        <end position="144"/>
    </location>
</feature>
<gene>
    <name evidence="2" type="ORF">K457DRAFT_1865627</name>
</gene>